<protein>
    <submittedName>
        <fullName evidence="2">LAQU0S02e01706g1_1</fullName>
    </submittedName>
</protein>
<reference evidence="3" key="1">
    <citation type="submission" date="2015-10" db="EMBL/GenBank/DDBJ databases">
        <authorList>
            <person name="Devillers H."/>
        </authorList>
    </citation>
    <scope>NUCLEOTIDE SEQUENCE [LARGE SCALE GENOMIC DNA]</scope>
</reference>
<evidence type="ECO:0000313" key="2">
    <source>
        <dbReference type="EMBL" id="CUS20933.1"/>
    </source>
</evidence>
<dbReference type="GO" id="GO:0000307">
    <property type="term" value="C:cyclin-dependent protein kinase holoenzyme complex"/>
    <property type="evidence" value="ECO:0007669"/>
    <property type="project" value="UniProtKB-ARBA"/>
</dbReference>
<dbReference type="Gene3D" id="1.10.472.10">
    <property type="entry name" value="Cyclin-like"/>
    <property type="match status" value="1"/>
</dbReference>
<keyword evidence="3" id="KW-1185">Reference proteome</keyword>
<dbReference type="SUPFAM" id="SSF47954">
    <property type="entry name" value="Cyclin-like"/>
    <property type="match status" value="1"/>
</dbReference>
<dbReference type="InterPro" id="IPR013922">
    <property type="entry name" value="Cyclin_PHO80-like"/>
</dbReference>
<name>A0A0P1KQD2_9SACH</name>
<dbReference type="CDD" id="cd20557">
    <property type="entry name" value="CYCLIN_ScPCL1-like"/>
    <property type="match status" value="1"/>
</dbReference>
<dbReference type="AlphaFoldDB" id="A0A0P1KQD2"/>
<proteinExistence type="predicted"/>
<dbReference type="GO" id="GO:0019901">
    <property type="term" value="F:protein kinase binding"/>
    <property type="evidence" value="ECO:0007669"/>
    <property type="project" value="InterPro"/>
</dbReference>
<dbReference type="GO" id="GO:0005634">
    <property type="term" value="C:nucleus"/>
    <property type="evidence" value="ECO:0007669"/>
    <property type="project" value="TreeGrafter"/>
</dbReference>
<dbReference type="InterPro" id="IPR006671">
    <property type="entry name" value="Cyclin_N"/>
</dbReference>
<dbReference type="Pfam" id="PF00134">
    <property type="entry name" value="Cyclin_N"/>
    <property type="match status" value="1"/>
</dbReference>
<gene>
    <name evidence="2" type="ORF">LAQU0_S02e01706g</name>
</gene>
<accession>A0A0P1KQD2</accession>
<feature type="domain" description="Cyclin N-terminal" evidence="1">
    <location>
        <begin position="77"/>
        <end position="179"/>
    </location>
</feature>
<evidence type="ECO:0000259" key="1">
    <source>
        <dbReference type="Pfam" id="PF00134"/>
    </source>
</evidence>
<dbReference type="EMBL" id="LN890542">
    <property type="protein sequence ID" value="CUS20933.1"/>
    <property type="molecule type" value="Genomic_DNA"/>
</dbReference>
<dbReference type="PANTHER" id="PTHR15615:SF36">
    <property type="entry name" value="PHO85 CYCLIN-5"/>
    <property type="match status" value="1"/>
</dbReference>
<dbReference type="OrthoDB" id="286814at2759"/>
<organism evidence="2 3">
    <name type="scientific">Lachancea quebecensis</name>
    <dbReference type="NCBI Taxonomy" id="1654605"/>
    <lineage>
        <taxon>Eukaryota</taxon>
        <taxon>Fungi</taxon>
        <taxon>Dikarya</taxon>
        <taxon>Ascomycota</taxon>
        <taxon>Saccharomycotina</taxon>
        <taxon>Saccharomycetes</taxon>
        <taxon>Saccharomycetales</taxon>
        <taxon>Saccharomycetaceae</taxon>
        <taxon>Lachancea</taxon>
    </lineage>
</organism>
<evidence type="ECO:0000313" key="3">
    <source>
        <dbReference type="Proteomes" id="UP000236544"/>
    </source>
</evidence>
<dbReference type="PANTHER" id="PTHR15615">
    <property type="match status" value="1"/>
</dbReference>
<dbReference type="InterPro" id="IPR036915">
    <property type="entry name" value="Cyclin-like_sf"/>
</dbReference>
<dbReference type="Proteomes" id="UP000236544">
    <property type="component" value="Unassembled WGS sequence"/>
</dbReference>
<sequence length="232" mass="26198">MQQVLPKGEFACAAFAAPPSPPHAPSTPYHTPDVLADRQSLAPAPARTWVRQSALINQIATLLSALTSKFSNHRVNNSKQHLVLFLTEVLKRSKCSRKVVLLSIYYFHKLYTHKLDSITNLPEFSRCSKRVYLCCLILAHKFLNDQTFSMSSWQRISGLSSKDISTMERWCLTKLDYELFLDDDRLSAWSRKILVPEGGAGTLPVVCKKRASEDDSFDLLPHKKLHTSVIAI</sequence>
<dbReference type="GO" id="GO:0016538">
    <property type="term" value="F:cyclin-dependent protein serine/threonine kinase regulator activity"/>
    <property type="evidence" value="ECO:0007669"/>
    <property type="project" value="TreeGrafter"/>
</dbReference>